<feature type="domain" description="U-box" evidence="13">
    <location>
        <begin position="208"/>
        <end position="283"/>
    </location>
</feature>
<dbReference type="PROSITE" id="PS00518">
    <property type="entry name" value="ZF_RING_1"/>
    <property type="match status" value="1"/>
</dbReference>
<sequence length="786" mass="88956">MHMRFKFRSAVNFDVVDIGDRPSISVVELKSKIISLKNLNSSHDFDLVFSDSLTAQEYKDENYQIPSNSSVIIRRVPAGLVPAAPPHDLIANLGMKKSNLHGKNGDIADSDDFGIDSCVVQDEIVRPSNVESKWKNICDNEKENIAVLRLGRQKHQAGDLVETIPKGSDEDCTKGKFPPKKTEPNIPEHVKLEKKAVDLYDLAEQNTSLPSELRCPICNKFLRDAVLIPCCQHSFCERCIRGVLSEKAKCPRCSSHKFTEEDLLPNLSLRQAIEHFLESQNQFSISENALRRFVPDEESGIQDKDLSSAVTIVQKRPKKLVYPSAIEKGSSYPTKNLVPDIVSKGVPSFRFKELIGGEGDGYAQHACSQSETGNQPGLADFQGENDPVHLPQIHVQERGEYGKVSAAATYRKADRTCYMCDAPDHFLRDCPFANGSPPMPQTGNSMCAVGGMAADMTPYWNNTAFGPMMPYTTMYAYTGMMPFNASMFPVSPIGVYPYMSYMYGHVPAFGGSPGMAGMAPLVGDRSENPSRHAKYLETRNEIRGNHFKDYMMRRQPCDDEGEDIQMGHHNLPKRSQEYLSHAVRENSGSYSGKKHTQRSRGTDMHGEHFYGDVHSVHDRHGNRMHSVHDRHEKKSRSLSGARDRAYHAEISNLEVEDMSNSSDRYDGEKYSHDHHDITRNYRVRRAHYGSDSSWSRRHGEKDKVKVFSDDKAFIKKHGSQFGPRVEPSSSRDKKKQCKGGDHSRGYNHYRDGTEYIRNELSGRSKMVRRDDDWRDDYYQSKRKRVH</sequence>
<evidence type="ECO:0000256" key="1">
    <source>
        <dbReference type="ARBA" id="ARBA00004123"/>
    </source>
</evidence>
<feature type="domain" description="DWNN" evidence="12">
    <location>
        <begin position="3"/>
        <end position="77"/>
    </location>
</feature>
<dbReference type="Pfam" id="PF08783">
    <property type="entry name" value="DWNN"/>
    <property type="match status" value="1"/>
</dbReference>
<feature type="region of interest" description="Disordered" evidence="9">
    <location>
        <begin position="619"/>
        <end position="643"/>
    </location>
</feature>
<gene>
    <name evidence="14" type="ORF">POM88_028810</name>
</gene>
<dbReference type="GO" id="GO:0003676">
    <property type="term" value="F:nucleic acid binding"/>
    <property type="evidence" value="ECO:0007669"/>
    <property type="project" value="InterPro"/>
</dbReference>
<feature type="domain" description="CCHC-type" evidence="11">
    <location>
        <begin position="417"/>
        <end position="431"/>
    </location>
</feature>
<dbReference type="GO" id="GO:0061630">
    <property type="term" value="F:ubiquitin protein ligase activity"/>
    <property type="evidence" value="ECO:0007669"/>
    <property type="project" value="InterPro"/>
</dbReference>
<evidence type="ECO:0000256" key="5">
    <source>
        <dbReference type="ARBA" id="ARBA00022771"/>
    </source>
</evidence>
<protein>
    <submittedName>
        <fullName evidence="14">E3 ubiquitin ligase PARAQUAT TOLERANCE 3-like</fullName>
    </submittedName>
</protein>
<evidence type="ECO:0000259" key="11">
    <source>
        <dbReference type="PROSITE" id="PS50158"/>
    </source>
</evidence>
<dbReference type="InterPro" id="IPR001841">
    <property type="entry name" value="Znf_RING"/>
</dbReference>
<dbReference type="Gene3D" id="3.10.20.90">
    <property type="entry name" value="Phosphatidylinositol 3-kinase Catalytic Subunit, Chain A, domain 1"/>
    <property type="match status" value="1"/>
</dbReference>
<evidence type="ECO:0000259" key="10">
    <source>
        <dbReference type="PROSITE" id="PS50089"/>
    </source>
</evidence>
<dbReference type="GO" id="GO:0005634">
    <property type="term" value="C:nucleus"/>
    <property type="evidence" value="ECO:0007669"/>
    <property type="project" value="UniProtKB-SubCell"/>
</dbReference>
<evidence type="ECO:0000256" key="7">
    <source>
        <dbReference type="ARBA" id="ARBA00023242"/>
    </source>
</evidence>
<dbReference type="PANTHER" id="PTHR15439">
    <property type="entry name" value="RETINOBLASTOMA-BINDING PROTEIN 6"/>
    <property type="match status" value="1"/>
</dbReference>
<evidence type="ECO:0000256" key="2">
    <source>
        <dbReference type="ARBA" id="ARBA00004906"/>
    </source>
</evidence>
<evidence type="ECO:0000313" key="15">
    <source>
        <dbReference type="Proteomes" id="UP001237642"/>
    </source>
</evidence>
<keyword evidence="15" id="KW-1185">Reference proteome</keyword>
<dbReference type="SUPFAM" id="SSF57850">
    <property type="entry name" value="RING/U-box"/>
    <property type="match status" value="1"/>
</dbReference>
<feature type="domain" description="RING-type" evidence="10">
    <location>
        <begin position="215"/>
        <end position="254"/>
    </location>
</feature>
<proteinExistence type="predicted"/>
<dbReference type="InterPro" id="IPR036875">
    <property type="entry name" value="Znf_CCHC_sf"/>
</dbReference>
<dbReference type="Pfam" id="PF13923">
    <property type="entry name" value="zf-C3HC4_2"/>
    <property type="match status" value="1"/>
</dbReference>
<evidence type="ECO:0000259" key="12">
    <source>
        <dbReference type="PROSITE" id="PS51282"/>
    </source>
</evidence>
<dbReference type="InterPro" id="IPR014891">
    <property type="entry name" value="DWNN_domain"/>
</dbReference>
<dbReference type="InterPro" id="IPR033489">
    <property type="entry name" value="RBBP6"/>
</dbReference>
<dbReference type="PROSITE" id="PS51698">
    <property type="entry name" value="U_BOX"/>
    <property type="match status" value="1"/>
</dbReference>
<dbReference type="InterPro" id="IPR003613">
    <property type="entry name" value="Ubox_domain"/>
</dbReference>
<feature type="region of interest" description="Disordered" evidence="9">
    <location>
        <begin position="717"/>
        <end position="752"/>
    </location>
</feature>
<dbReference type="Proteomes" id="UP001237642">
    <property type="component" value="Unassembled WGS sequence"/>
</dbReference>
<dbReference type="GO" id="GO:0006511">
    <property type="term" value="P:ubiquitin-dependent protein catabolic process"/>
    <property type="evidence" value="ECO:0007669"/>
    <property type="project" value="TreeGrafter"/>
</dbReference>
<dbReference type="Gene3D" id="3.30.40.10">
    <property type="entry name" value="Zinc/RING finger domain, C3HC4 (zinc finger)"/>
    <property type="match status" value="1"/>
</dbReference>
<dbReference type="CDD" id="cd16620">
    <property type="entry name" value="vRING-HC-C4C4_RBBP6"/>
    <property type="match status" value="1"/>
</dbReference>
<evidence type="ECO:0000259" key="13">
    <source>
        <dbReference type="PROSITE" id="PS51698"/>
    </source>
</evidence>
<dbReference type="PROSITE" id="PS50158">
    <property type="entry name" value="ZF_CCHC"/>
    <property type="match status" value="1"/>
</dbReference>
<dbReference type="GO" id="GO:0008270">
    <property type="term" value="F:zinc ion binding"/>
    <property type="evidence" value="ECO:0007669"/>
    <property type="project" value="UniProtKB-KW"/>
</dbReference>
<keyword evidence="5 8" id="KW-0863">Zinc-finger</keyword>
<dbReference type="AlphaFoldDB" id="A0AAD8MH27"/>
<reference evidence="14" key="2">
    <citation type="submission" date="2023-05" db="EMBL/GenBank/DDBJ databases">
        <authorList>
            <person name="Schelkunov M.I."/>
        </authorList>
    </citation>
    <scope>NUCLEOTIDE SEQUENCE</scope>
    <source>
        <strain evidence="14">Hsosn_3</strain>
        <tissue evidence="14">Leaf</tissue>
    </source>
</reference>
<evidence type="ECO:0000256" key="8">
    <source>
        <dbReference type="PROSITE-ProRule" id="PRU00047"/>
    </source>
</evidence>
<keyword evidence="3" id="KW-0808">Transferase</keyword>
<reference evidence="14" key="1">
    <citation type="submission" date="2023-02" db="EMBL/GenBank/DDBJ databases">
        <title>Genome of toxic invasive species Heracleum sosnowskyi carries increased number of genes despite the absence of recent whole-genome duplications.</title>
        <authorList>
            <person name="Schelkunov M."/>
            <person name="Shtratnikova V."/>
            <person name="Makarenko M."/>
            <person name="Klepikova A."/>
            <person name="Omelchenko D."/>
            <person name="Novikova G."/>
            <person name="Obukhova E."/>
            <person name="Bogdanov V."/>
            <person name="Penin A."/>
            <person name="Logacheva M."/>
        </authorList>
    </citation>
    <scope>NUCLEOTIDE SEQUENCE</scope>
    <source>
        <strain evidence="14">Hsosn_3</strain>
        <tissue evidence="14">Leaf</tissue>
    </source>
</reference>
<dbReference type="GO" id="GO:0016567">
    <property type="term" value="P:protein ubiquitination"/>
    <property type="evidence" value="ECO:0007669"/>
    <property type="project" value="InterPro"/>
</dbReference>
<dbReference type="PANTHER" id="PTHR15439:SF11">
    <property type="entry name" value="E3 UBIQUITIN LIGASE PQT3-LIKE ISOFORM X1"/>
    <property type="match status" value="1"/>
</dbReference>
<dbReference type="SUPFAM" id="SSF57756">
    <property type="entry name" value="Retrovirus zinc finger-like domains"/>
    <property type="match status" value="1"/>
</dbReference>
<comment type="pathway">
    <text evidence="2">Protein modification; protein ubiquitination.</text>
</comment>
<accession>A0AAD8MH27</accession>
<evidence type="ECO:0000256" key="9">
    <source>
        <dbReference type="SAM" id="MobiDB-lite"/>
    </source>
</evidence>
<evidence type="ECO:0000256" key="6">
    <source>
        <dbReference type="ARBA" id="ARBA00022833"/>
    </source>
</evidence>
<evidence type="ECO:0000313" key="14">
    <source>
        <dbReference type="EMBL" id="KAK1372617.1"/>
    </source>
</evidence>
<dbReference type="SMART" id="SM00184">
    <property type="entry name" value="RING"/>
    <property type="match status" value="1"/>
</dbReference>
<dbReference type="InterPro" id="IPR001878">
    <property type="entry name" value="Znf_CCHC"/>
</dbReference>
<dbReference type="InterPro" id="IPR013083">
    <property type="entry name" value="Znf_RING/FYVE/PHD"/>
</dbReference>
<keyword evidence="4" id="KW-0479">Metal-binding</keyword>
<dbReference type="PROSITE" id="PS51282">
    <property type="entry name" value="DWNN"/>
    <property type="match status" value="1"/>
</dbReference>
<organism evidence="14 15">
    <name type="scientific">Heracleum sosnowskyi</name>
    <dbReference type="NCBI Taxonomy" id="360622"/>
    <lineage>
        <taxon>Eukaryota</taxon>
        <taxon>Viridiplantae</taxon>
        <taxon>Streptophyta</taxon>
        <taxon>Embryophyta</taxon>
        <taxon>Tracheophyta</taxon>
        <taxon>Spermatophyta</taxon>
        <taxon>Magnoliopsida</taxon>
        <taxon>eudicotyledons</taxon>
        <taxon>Gunneridae</taxon>
        <taxon>Pentapetalae</taxon>
        <taxon>asterids</taxon>
        <taxon>campanulids</taxon>
        <taxon>Apiales</taxon>
        <taxon>Apiaceae</taxon>
        <taxon>Apioideae</taxon>
        <taxon>apioid superclade</taxon>
        <taxon>Tordylieae</taxon>
        <taxon>Tordyliinae</taxon>
        <taxon>Heracleum</taxon>
    </lineage>
</organism>
<dbReference type="SMART" id="SM01180">
    <property type="entry name" value="DWNN"/>
    <property type="match status" value="1"/>
</dbReference>
<dbReference type="SMART" id="SM00504">
    <property type="entry name" value="Ubox"/>
    <property type="match status" value="1"/>
</dbReference>
<feature type="region of interest" description="Disordered" evidence="9">
    <location>
        <begin position="584"/>
        <end position="605"/>
    </location>
</feature>
<dbReference type="InterPro" id="IPR017907">
    <property type="entry name" value="Znf_RING_CS"/>
</dbReference>
<evidence type="ECO:0000256" key="3">
    <source>
        <dbReference type="ARBA" id="ARBA00022679"/>
    </source>
</evidence>
<evidence type="ECO:0000256" key="4">
    <source>
        <dbReference type="ARBA" id="ARBA00022723"/>
    </source>
</evidence>
<feature type="compositionally biased region" description="Basic and acidic residues" evidence="9">
    <location>
        <begin position="619"/>
        <end position="632"/>
    </location>
</feature>
<name>A0AAD8MH27_9APIA</name>
<feature type="compositionally biased region" description="Basic and acidic residues" evidence="9">
    <location>
        <begin position="738"/>
        <end position="752"/>
    </location>
</feature>
<comment type="caution">
    <text evidence="14">The sequence shown here is derived from an EMBL/GenBank/DDBJ whole genome shotgun (WGS) entry which is preliminary data.</text>
</comment>
<dbReference type="EMBL" id="JAUIZM010000007">
    <property type="protein sequence ID" value="KAK1372617.1"/>
    <property type="molecule type" value="Genomic_DNA"/>
</dbReference>
<comment type="subcellular location">
    <subcellularLocation>
        <location evidence="1">Nucleus</location>
    </subcellularLocation>
</comment>
<keyword evidence="6" id="KW-0862">Zinc</keyword>
<dbReference type="PROSITE" id="PS50089">
    <property type="entry name" value="ZF_RING_2"/>
    <property type="match status" value="1"/>
</dbReference>
<dbReference type="GO" id="GO:0006397">
    <property type="term" value="P:mRNA processing"/>
    <property type="evidence" value="ECO:0007669"/>
    <property type="project" value="InterPro"/>
</dbReference>
<keyword evidence="7" id="KW-0539">Nucleus</keyword>